<dbReference type="PANTHER" id="PTHR30629:SF2">
    <property type="entry name" value="PROPHAGE INTEGRASE INTS-RELATED"/>
    <property type="match status" value="1"/>
</dbReference>
<keyword evidence="9" id="KW-1185">Reference proteome</keyword>
<evidence type="ECO:0000259" key="6">
    <source>
        <dbReference type="PROSITE" id="PS51898"/>
    </source>
</evidence>
<dbReference type="PROSITE" id="PS51898">
    <property type="entry name" value="TYR_RECOMBINASE"/>
    <property type="match status" value="1"/>
</dbReference>
<evidence type="ECO:0000256" key="4">
    <source>
        <dbReference type="ARBA" id="ARBA00023172"/>
    </source>
</evidence>
<gene>
    <name evidence="8" type="ORF">ACK2TP_04225</name>
</gene>
<evidence type="ECO:0000256" key="3">
    <source>
        <dbReference type="ARBA" id="ARBA00023125"/>
    </source>
</evidence>
<feature type="domain" description="Tyr recombinase" evidence="6">
    <location>
        <begin position="202"/>
        <end position="385"/>
    </location>
</feature>
<feature type="domain" description="Core-binding (CB)" evidence="7">
    <location>
        <begin position="98"/>
        <end position="178"/>
    </location>
</feature>
<dbReference type="Pfam" id="PF13356">
    <property type="entry name" value="Arm-DNA-bind_3"/>
    <property type="match status" value="1"/>
</dbReference>
<dbReference type="Pfam" id="PF00589">
    <property type="entry name" value="Phage_integrase"/>
    <property type="match status" value="1"/>
</dbReference>
<dbReference type="InterPro" id="IPR053876">
    <property type="entry name" value="Phage_int_M"/>
</dbReference>
<evidence type="ECO:0000256" key="2">
    <source>
        <dbReference type="ARBA" id="ARBA00022908"/>
    </source>
</evidence>
<reference evidence="8 9" key="1">
    <citation type="submission" date="2024-12" db="EMBL/GenBank/DDBJ databases">
        <authorList>
            <person name="Lee Y."/>
        </authorList>
    </citation>
    <scope>NUCLEOTIDE SEQUENCE [LARGE SCALE GENOMIC DNA]</scope>
    <source>
        <strain evidence="8 9">03SUJ4</strain>
    </source>
</reference>
<name>A0ABW9KGS4_9BACT</name>
<sequence>MPLTDATIRQLKPAEKPRKVSDGKGLYVEVMPTGGKLWRLKYRIHGKEKRISLGTFPETGLKVARESRDEARALIAKGIDPSAHRKATKRTAKERAANDFEAIAREWFAMTGAVWADTHRDRVLRRLERDVFPALGPRPISEITPPEILQVLRRIEKRTVETAHRAMRSCGQIFRYGIATGRCTTDPTRDLRGALSTDKGGSHFAATTEPKRLGQILTMLDAYPGTPVVRAALQLAPLVFVRPGELRKAEWSQFDLDEATWQFTSSKTKQPHIVPLATQAVAILRELHKHTGGGRLVFPGARSSGRPMSDNALLVAMRSMEIGQDELTTHGFRAVARTILDETLGFRPDVIEHQLAHKVKDPLGRAYNRTQHLPERRRMMQEWADYLNTLRGKAGTSAR</sequence>
<dbReference type="EMBL" id="JBJYXY010000001">
    <property type="protein sequence ID" value="MFN2974960.1"/>
    <property type="molecule type" value="Genomic_DNA"/>
</dbReference>
<organism evidence="8 9">
    <name type="scientific">Terriglobus aquaticus</name>
    <dbReference type="NCBI Taxonomy" id="940139"/>
    <lineage>
        <taxon>Bacteria</taxon>
        <taxon>Pseudomonadati</taxon>
        <taxon>Acidobacteriota</taxon>
        <taxon>Terriglobia</taxon>
        <taxon>Terriglobales</taxon>
        <taxon>Acidobacteriaceae</taxon>
        <taxon>Terriglobus</taxon>
    </lineage>
</organism>
<keyword evidence="4" id="KW-0233">DNA recombination</keyword>
<dbReference type="InterPro" id="IPR050808">
    <property type="entry name" value="Phage_Integrase"/>
</dbReference>
<dbReference type="InterPro" id="IPR002104">
    <property type="entry name" value="Integrase_catalytic"/>
</dbReference>
<dbReference type="Proteomes" id="UP001634747">
    <property type="component" value="Unassembled WGS sequence"/>
</dbReference>
<dbReference type="SUPFAM" id="SSF56349">
    <property type="entry name" value="DNA breaking-rejoining enzymes"/>
    <property type="match status" value="1"/>
</dbReference>
<evidence type="ECO:0000313" key="8">
    <source>
        <dbReference type="EMBL" id="MFN2974960.1"/>
    </source>
</evidence>
<dbReference type="Gene3D" id="3.30.160.390">
    <property type="entry name" value="Integrase, DNA-binding domain"/>
    <property type="match status" value="1"/>
</dbReference>
<dbReference type="RefSeq" id="WP_263413497.1">
    <property type="nucleotide sequence ID" value="NZ_BAABBH010000001.1"/>
</dbReference>
<dbReference type="Gene3D" id="1.10.443.10">
    <property type="entry name" value="Intergrase catalytic core"/>
    <property type="match status" value="1"/>
</dbReference>
<dbReference type="InterPro" id="IPR025166">
    <property type="entry name" value="Integrase_DNA_bind_dom"/>
</dbReference>
<dbReference type="PANTHER" id="PTHR30629">
    <property type="entry name" value="PROPHAGE INTEGRASE"/>
    <property type="match status" value="1"/>
</dbReference>
<protein>
    <submittedName>
        <fullName evidence="8">Tyrosine-type recombinase/integrase</fullName>
    </submittedName>
</protein>
<keyword evidence="3 5" id="KW-0238">DNA-binding</keyword>
<dbReference type="Gene3D" id="1.10.150.130">
    <property type="match status" value="1"/>
</dbReference>
<dbReference type="CDD" id="cd00801">
    <property type="entry name" value="INT_P4_C"/>
    <property type="match status" value="1"/>
</dbReference>
<proteinExistence type="inferred from homology"/>
<evidence type="ECO:0000259" key="7">
    <source>
        <dbReference type="PROSITE" id="PS51900"/>
    </source>
</evidence>
<comment type="similarity">
    <text evidence="1">Belongs to the 'phage' integrase family.</text>
</comment>
<accession>A0ABW9KGS4</accession>
<dbReference type="InterPro" id="IPR011010">
    <property type="entry name" value="DNA_brk_join_enz"/>
</dbReference>
<dbReference type="InterPro" id="IPR044068">
    <property type="entry name" value="CB"/>
</dbReference>
<dbReference type="Pfam" id="PF22022">
    <property type="entry name" value="Phage_int_M"/>
    <property type="match status" value="1"/>
</dbReference>
<comment type="caution">
    <text evidence="8">The sequence shown here is derived from an EMBL/GenBank/DDBJ whole genome shotgun (WGS) entry which is preliminary data.</text>
</comment>
<evidence type="ECO:0000256" key="1">
    <source>
        <dbReference type="ARBA" id="ARBA00008857"/>
    </source>
</evidence>
<evidence type="ECO:0000313" key="9">
    <source>
        <dbReference type="Proteomes" id="UP001634747"/>
    </source>
</evidence>
<dbReference type="InterPro" id="IPR013762">
    <property type="entry name" value="Integrase-like_cat_sf"/>
</dbReference>
<dbReference type="InterPro" id="IPR038488">
    <property type="entry name" value="Integrase_DNA-bd_sf"/>
</dbReference>
<dbReference type="InterPro" id="IPR010998">
    <property type="entry name" value="Integrase_recombinase_N"/>
</dbReference>
<keyword evidence="2" id="KW-0229">DNA integration</keyword>
<evidence type="ECO:0000256" key="5">
    <source>
        <dbReference type="PROSITE-ProRule" id="PRU01248"/>
    </source>
</evidence>
<dbReference type="PROSITE" id="PS51900">
    <property type="entry name" value="CB"/>
    <property type="match status" value="1"/>
</dbReference>